<accession>A0A0W0S0D4</accession>
<dbReference type="GO" id="GO:0052689">
    <property type="term" value="F:carboxylic ester hydrolase activity"/>
    <property type="evidence" value="ECO:0007669"/>
    <property type="project" value="InterPro"/>
</dbReference>
<sequence>MDIDDFRAMRRGIPLFALNRKDESLIAPIDRRNGKKRRALLLIHGFTSTPAVFRAMLPSFSFYDAVICPVLPGHAENLQAFANVKGEAWVTAVEQSCELLINEFEQLDVLGLSLGGILACHLSNCFPLHHLYLLAPALDLKLPLEKTLKLAKILNWLGFQEVRGLSGNLYTNQHCEIAYRKLPLSSIIEVFNLIRQFPFTPPNCPTDVFLGCHDKVVDSWRVAARFANQDNVTIHWLSNSAHVIPLDGDIDSVIACVKNNFAADEATN</sequence>
<dbReference type="InterPro" id="IPR029058">
    <property type="entry name" value="AB_hydrolase_fold"/>
</dbReference>
<keyword evidence="4" id="KW-1185">Reference proteome</keyword>
<dbReference type="EMBL" id="LNXV01000036">
    <property type="protein sequence ID" value="KTC76967.1"/>
    <property type="molecule type" value="Genomic_DNA"/>
</dbReference>
<dbReference type="Pfam" id="PF12697">
    <property type="entry name" value="Abhydrolase_6"/>
    <property type="match status" value="1"/>
</dbReference>
<evidence type="ECO:0000259" key="2">
    <source>
        <dbReference type="Pfam" id="PF12697"/>
    </source>
</evidence>
<dbReference type="RefSeq" id="WP_058443021.1">
    <property type="nucleotide sequence ID" value="NZ_CAAAHU010000014.1"/>
</dbReference>
<dbReference type="AlphaFoldDB" id="A0A0W0S0D4"/>
<evidence type="ECO:0000313" key="3">
    <source>
        <dbReference type="EMBL" id="KTC76967.1"/>
    </source>
</evidence>
<feature type="active site" description="Charge relay system" evidence="1">
    <location>
        <position position="214"/>
    </location>
</feature>
<proteinExistence type="predicted"/>
<feature type="active site" description="Charge relay system" evidence="1">
    <location>
        <position position="242"/>
    </location>
</feature>
<dbReference type="InterPro" id="IPR000073">
    <property type="entry name" value="AB_hydrolase_1"/>
</dbReference>
<comment type="caution">
    <text evidence="3">The sequence shown here is derived from an EMBL/GenBank/DDBJ whole genome shotgun (WGS) entry which is preliminary data.</text>
</comment>
<feature type="active site" description="Nucleophile" evidence="1">
    <location>
        <position position="113"/>
    </location>
</feature>
<dbReference type="Gene3D" id="3.40.50.1820">
    <property type="entry name" value="alpha/beta hydrolase"/>
    <property type="match status" value="1"/>
</dbReference>
<dbReference type="Proteomes" id="UP000054742">
    <property type="component" value="Unassembled WGS sequence"/>
</dbReference>
<feature type="domain" description="AB hydrolase-1" evidence="2">
    <location>
        <begin position="40"/>
        <end position="246"/>
    </location>
</feature>
<dbReference type="STRING" id="29422.Lbru_3074"/>
<name>A0A0W0S0D4_9GAMM</name>
<reference evidence="3 4" key="1">
    <citation type="submission" date="2015-11" db="EMBL/GenBank/DDBJ databases">
        <title>Genomic analysis of 38 Legionella species identifies large and diverse effector repertoires.</title>
        <authorList>
            <person name="Burstein D."/>
            <person name="Amaro F."/>
            <person name="Zusman T."/>
            <person name="Lifshitz Z."/>
            <person name="Cohen O."/>
            <person name="Gilbert J.A."/>
            <person name="Pupko T."/>
            <person name="Shuman H.A."/>
            <person name="Segal G."/>
        </authorList>
    </citation>
    <scope>NUCLEOTIDE SEQUENCE [LARGE SCALE GENOMIC DNA]</scope>
    <source>
        <strain evidence="3 4">ATCC 43878</strain>
    </source>
</reference>
<evidence type="ECO:0000256" key="1">
    <source>
        <dbReference type="PIRSR" id="PIRSR017388-1"/>
    </source>
</evidence>
<dbReference type="PATRIC" id="fig|29422.6.peg.3250"/>
<dbReference type="InterPro" id="IPR012354">
    <property type="entry name" value="Esterase_lipase"/>
</dbReference>
<gene>
    <name evidence="3" type="ORF">Lbru_3074</name>
</gene>
<dbReference type="SUPFAM" id="SSF53474">
    <property type="entry name" value="alpha/beta-Hydrolases"/>
    <property type="match status" value="1"/>
</dbReference>
<dbReference type="OrthoDB" id="9786110at2"/>
<evidence type="ECO:0000313" key="4">
    <source>
        <dbReference type="Proteomes" id="UP000054742"/>
    </source>
</evidence>
<dbReference type="PIRSF" id="PIRSF017388">
    <property type="entry name" value="Esterase_lipase"/>
    <property type="match status" value="1"/>
</dbReference>
<organism evidence="3 4">
    <name type="scientific">Legionella brunensis</name>
    <dbReference type="NCBI Taxonomy" id="29422"/>
    <lineage>
        <taxon>Bacteria</taxon>
        <taxon>Pseudomonadati</taxon>
        <taxon>Pseudomonadota</taxon>
        <taxon>Gammaproteobacteria</taxon>
        <taxon>Legionellales</taxon>
        <taxon>Legionellaceae</taxon>
        <taxon>Legionella</taxon>
    </lineage>
</organism>
<protein>
    <submittedName>
        <fullName evidence="3">Lipase</fullName>
    </submittedName>
</protein>